<keyword evidence="5 10" id="KW-0808">Transferase</keyword>
<dbReference type="CDD" id="cd05009">
    <property type="entry name" value="SIS_GlmS_GlmD_2"/>
    <property type="match status" value="1"/>
</dbReference>
<dbReference type="CDD" id="cd00714">
    <property type="entry name" value="GFAT"/>
    <property type="match status" value="1"/>
</dbReference>
<evidence type="ECO:0000256" key="6">
    <source>
        <dbReference type="ARBA" id="ARBA00022737"/>
    </source>
</evidence>
<dbReference type="InterPro" id="IPR017932">
    <property type="entry name" value="GATase_2_dom"/>
</dbReference>
<keyword evidence="7" id="KW-0315">Glutamine amidotransferase</keyword>
<feature type="domain" description="SIS" evidence="9">
    <location>
        <begin position="456"/>
        <end position="592"/>
    </location>
</feature>
<evidence type="ECO:0000256" key="1">
    <source>
        <dbReference type="ARBA" id="ARBA00001031"/>
    </source>
</evidence>
<dbReference type="EMBL" id="MFJU01000025">
    <property type="protein sequence ID" value="OGG35844.1"/>
    <property type="molecule type" value="Genomic_DNA"/>
</dbReference>
<reference evidence="10 11" key="1">
    <citation type="journal article" date="2016" name="Nat. Commun.">
        <title>Thousands of microbial genomes shed light on interconnected biogeochemical processes in an aquifer system.</title>
        <authorList>
            <person name="Anantharaman K."/>
            <person name="Brown C.T."/>
            <person name="Hug L.A."/>
            <person name="Sharon I."/>
            <person name="Castelle C.J."/>
            <person name="Probst A.J."/>
            <person name="Thomas B.C."/>
            <person name="Singh A."/>
            <person name="Wilkins M.J."/>
            <person name="Karaoz U."/>
            <person name="Brodie E.L."/>
            <person name="Williams K.H."/>
            <person name="Hubbard S.S."/>
            <person name="Banfield J.F."/>
        </authorList>
    </citation>
    <scope>NUCLEOTIDE SEQUENCE [LARGE SCALE GENOMIC DNA]</scope>
</reference>
<name>A0A1F6BFY7_9BACT</name>
<evidence type="ECO:0000256" key="7">
    <source>
        <dbReference type="ARBA" id="ARBA00022962"/>
    </source>
</evidence>
<protein>
    <recommendedName>
        <fullName evidence="3">Glutamine--fructose-6-phosphate aminotransferase [isomerizing]</fullName>
        <ecNumber evidence="2">2.6.1.16</ecNumber>
    </recommendedName>
</protein>
<comment type="caution">
    <text evidence="10">The sequence shown here is derived from an EMBL/GenBank/DDBJ whole genome shotgun (WGS) entry which is preliminary data.</text>
</comment>
<dbReference type="PROSITE" id="PS51278">
    <property type="entry name" value="GATASE_TYPE_2"/>
    <property type="match status" value="1"/>
</dbReference>
<accession>A0A1F6BFY7</accession>
<dbReference type="Pfam" id="PF01380">
    <property type="entry name" value="SIS"/>
    <property type="match status" value="2"/>
</dbReference>
<dbReference type="AlphaFoldDB" id="A0A1F6BFY7"/>
<dbReference type="InterPro" id="IPR047084">
    <property type="entry name" value="GFAT_N"/>
</dbReference>
<evidence type="ECO:0000259" key="8">
    <source>
        <dbReference type="PROSITE" id="PS51278"/>
    </source>
</evidence>
<sequence length="602" mass="65838">MCGIFGYIGKGKNVPQLVLAGLKSLEYRGYDSWGIASLDKQGRIRIKKKTGKIGENNVETLPDNGMALGHTRWATHGGVTVANAHPHLDCSGKITVIHNGIIENYLELKKPLIKKGHIFRSETDTEVAVHLIEDILADHKKNSVKTVKEDFAESVRLAFKKMSGLNAIIVMEAGSQVFVAAKNGSPLTIGRGTVQNEENLLASDAHAILPFTRDLYFMEDDEVVTVGRKEITVRKLADGTKKQIKFQQVNWQIREEVKGKFTHFMLKEIYDQIKVLQSVASADKVELSKLAALIAKSYGTYMIGCGTAAYACLAGTYIFSKIAKKHVNFSIASEFGYLLDFLTKQSLVIGLSQSGETIDLLDSLKKAKEKGATIVALVNVLGSSLYRLSDHKLLLQAGSEKAVVSTKAFTAKLAYLMMLAYILAGKAELGKNYLLKAVQAVEAILKSDFQQKIINLAQKLASRQHIYLIGRGISYPIALESALKIKEASYIHAEGFAGGELKHGVIALIEKNTPCIGFLPNDESYNDTLSGLMEMKSRGGMIIGVSFRHHEIFDEYLPVSDCGIASAIPNAVAGQLLGYYLTVQKGVDPDKPRNLAKSVTVK</sequence>
<evidence type="ECO:0000313" key="10">
    <source>
        <dbReference type="EMBL" id="OGG35844.1"/>
    </source>
</evidence>
<dbReference type="GO" id="GO:0097367">
    <property type="term" value="F:carbohydrate derivative binding"/>
    <property type="evidence" value="ECO:0007669"/>
    <property type="project" value="InterPro"/>
</dbReference>
<dbReference type="NCBIfam" id="NF001484">
    <property type="entry name" value="PRK00331.1"/>
    <property type="match status" value="1"/>
</dbReference>
<organism evidence="10 11">
    <name type="scientific">Candidatus Gottesmanbacteria bacterium RIFCSPLOWO2_01_FULL_42_22</name>
    <dbReference type="NCBI Taxonomy" id="1798391"/>
    <lineage>
        <taxon>Bacteria</taxon>
        <taxon>Candidatus Gottesmaniibacteriota</taxon>
    </lineage>
</organism>
<keyword evidence="4 10" id="KW-0032">Aminotransferase</keyword>
<dbReference type="InterPro" id="IPR005855">
    <property type="entry name" value="GFAT"/>
</dbReference>
<dbReference type="GO" id="GO:0006487">
    <property type="term" value="P:protein N-linked glycosylation"/>
    <property type="evidence" value="ECO:0007669"/>
    <property type="project" value="TreeGrafter"/>
</dbReference>
<dbReference type="Gene3D" id="3.60.20.10">
    <property type="entry name" value="Glutamine Phosphoribosylpyrophosphate, subunit 1, domain 1"/>
    <property type="match status" value="1"/>
</dbReference>
<dbReference type="STRING" id="1798391.A2968_06005"/>
<dbReference type="SUPFAM" id="SSF56235">
    <property type="entry name" value="N-terminal nucleophile aminohydrolases (Ntn hydrolases)"/>
    <property type="match status" value="1"/>
</dbReference>
<dbReference type="Gene3D" id="3.40.50.10490">
    <property type="entry name" value="Glucose-6-phosphate isomerase like protein, domain 1"/>
    <property type="match status" value="2"/>
</dbReference>
<dbReference type="InterPro" id="IPR029055">
    <property type="entry name" value="Ntn_hydrolases_N"/>
</dbReference>
<evidence type="ECO:0000256" key="2">
    <source>
        <dbReference type="ARBA" id="ARBA00012916"/>
    </source>
</evidence>
<dbReference type="NCBIfam" id="TIGR01135">
    <property type="entry name" value="glmS"/>
    <property type="match status" value="1"/>
</dbReference>
<evidence type="ECO:0000256" key="4">
    <source>
        <dbReference type="ARBA" id="ARBA00022576"/>
    </source>
</evidence>
<feature type="domain" description="Glutamine amidotransferase type-2" evidence="8">
    <location>
        <begin position="2"/>
        <end position="229"/>
    </location>
</feature>
<dbReference type="GO" id="GO:0004360">
    <property type="term" value="F:glutamine-fructose-6-phosphate transaminase (isomerizing) activity"/>
    <property type="evidence" value="ECO:0007669"/>
    <property type="project" value="UniProtKB-EC"/>
</dbReference>
<dbReference type="InterPro" id="IPR035490">
    <property type="entry name" value="GlmS/FrlB_SIS"/>
</dbReference>
<gene>
    <name evidence="10" type="ORF">A2968_06005</name>
</gene>
<dbReference type="InterPro" id="IPR046348">
    <property type="entry name" value="SIS_dom_sf"/>
</dbReference>
<keyword evidence="6" id="KW-0677">Repeat</keyword>
<dbReference type="PANTHER" id="PTHR10937">
    <property type="entry name" value="GLUCOSAMINE--FRUCTOSE-6-PHOSPHATE AMINOTRANSFERASE, ISOMERIZING"/>
    <property type="match status" value="1"/>
</dbReference>
<dbReference type="PROSITE" id="PS51464">
    <property type="entry name" value="SIS"/>
    <property type="match status" value="2"/>
</dbReference>
<dbReference type="Proteomes" id="UP000176228">
    <property type="component" value="Unassembled WGS sequence"/>
</dbReference>
<dbReference type="GO" id="GO:0006002">
    <property type="term" value="P:fructose 6-phosphate metabolic process"/>
    <property type="evidence" value="ECO:0007669"/>
    <property type="project" value="TreeGrafter"/>
</dbReference>
<feature type="domain" description="SIS" evidence="9">
    <location>
        <begin position="290"/>
        <end position="429"/>
    </location>
</feature>
<dbReference type="Pfam" id="PF13522">
    <property type="entry name" value="GATase_6"/>
    <property type="match status" value="1"/>
</dbReference>
<dbReference type="EC" id="2.6.1.16" evidence="2"/>
<evidence type="ECO:0000256" key="5">
    <source>
        <dbReference type="ARBA" id="ARBA00022679"/>
    </source>
</evidence>
<evidence type="ECO:0000313" key="11">
    <source>
        <dbReference type="Proteomes" id="UP000176228"/>
    </source>
</evidence>
<dbReference type="InterPro" id="IPR035466">
    <property type="entry name" value="GlmS/AgaS_SIS"/>
</dbReference>
<comment type="catalytic activity">
    <reaction evidence="1">
        <text>D-fructose 6-phosphate + L-glutamine = D-glucosamine 6-phosphate + L-glutamate</text>
        <dbReference type="Rhea" id="RHEA:13237"/>
        <dbReference type="ChEBI" id="CHEBI:29985"/>
        <dbReference type="ChEBI" id="CHEBI:58359"/>
        <dbReference type="ChEBI" id="CHEBI:58725"/>
        <dbReference type="ChEBI" id="CHEBI:61527"/>
        <dbReference type="EC" id="2.6.1.16"/>
    </reaction>
</comment>
<dbReference type="SUPFAM" id="SSF53697">
    <property type="entry name" value="SIS domain"/>
    <property type="match status" value="1"/>
</dbReference>
<dbReference type="CDD" id="cd05008">
    <property type="entry name" value="SIS_GlmS_GlmD_1"/>
    <property type="match status" value="1"/>
</dbReference>
<evidence type="ECO:0000259" key="9">
    <source>
        <dbReference type="PROSITE" id="PS51464"/>
    </source>
</evidence>
<proteinExistence type="predicted"/>
<dbReference type="GO" id="GO:0006047">
    <property type="term" value="P:UDP-N-acetylglucosamine metabolic process"/>
    <property type="evidence" value="ECO:0007669"/>
    <property type="project" value="TreeGrafter"/>
</dbReference>
<dbReference type="PANTHER" id="PTHR10937:SF0">
    <property type="entry name" value="GLUTAMINE--FRUCTOSE-6-PHOSPHATE TRANSAMINASE (ISOMERIZING)"/>
    <property type="match status" value="1"/>
</dbReference>
<evidence type="ECO:0000256" key="3">
    <source>
        <dbReference type="ARBA" id="ARBA00016090"/>
    </source>
</evidence>
<dbReference type="InterPro" id="IPR001347">
    <property type="entry name" value="SIS_dom"/>
</dbReference>